<dbReference type="AlphaFoldDB" id="A0A923SHQ5"/>
<organism evidence="2 3">
    <name type="scientific">Pontibacter cellulosilyticus</name>
    <dbReference type="NCBI Taxonomy" id="1720253"/>
    <lineage>
        <taxon>Bacteria</taxon>
        <taxon>Pseudomonadati</taxon>
        <taxon>Bacteroidota</taxon>
        <taxon>Cytophagia</taxon>
        <taxon>Cytophagales</taxon>
        <taxon>Hymenobacteraceae</taxon>
        <taxon>Pontibacter</taxon>
    </lineage>
</organism>
<reference evidence="2" key="1">
    <citation type="submission" date="2020-08" db="EMBL/GenBank/DDBJ databases">
        <title>Pontibacter sp. SD6 16S ribosomal RNA gene Genome sequencing and assembly.</title>
        <authorList>
            <person name="Kang M."/>
        </authorList>
    </citation>
    <scope>NUCLEOTIDE SEQUENCE</scope>
    <source>
        <strain evidence="2">SD6</strain>
    </source>
</reference>
<comment type="caution">
    <text evidence="2">The sequence shown here is derived from an EMBL/GenBank/DDBJ whole genome shotgun (WGS) entry which is preliminary data.</text>
</comment>
<dbReference type="InterPro" id="IPR013096">
    <property type="entry name" value="Cupin_2"/>
</dbReference>
<proteinExistence type="predicted"/>
<name>A0A923SHQ5_9BACT</name>
<dbReference type="RefSeq" id="WP_187065914.1">
    <property type="nucleotide sequence ID" value="NZ_JACRVF010000001.1"/>
</dbReference>
<keyword evidence="3" id="KW-1185">Reference proteome</keyword>
<dbReference type="InterPro" id="IPR053146">
    <property type="entry name" value="QDO-like"/>
</dbReference>
<dbReference type="EMBL" id="JACRVF010000001">
    <property type="protein sequence ID" value="MBC5991943.1"/>
    <property type="molecule type" value="Genomic_DNA"/>
</dbReference>
<dbReference type="Proteomes" id="UP000603640">
    <property type="component" value="Unassembled WGS sequence"/>
</dbReference>
<protein>
    <submittedName>
        <fullName evidence="2">Cupin domain-containing protein</fullName>
    </submittedName>
</protein>
<evidence type="ECO:0000259" key="1">
    <source>
        <dbReference type="Pfam" id="PF07883"/>
    </source>
</evidence>
<dbReference type="InterPro" id="IPR014710">
    <property type="entry name" value="RmlC-like_jellyroll"/>
</dbReference>
<dbReference type="InterPro" id="IPR011051">
    <property type="entry name" value="RmlC_Cupin_sf"/>
</dbReference>
<dbReference type="PANTHER" id="PTHR36440">
    <property type="entry name" value="PUTATIVE (AFU_ORTHOLOGUE AFUA_8G07350)-RELATED"/>
    <property type="match status" value="1"/>
</dbReference>
<accession>A0A923SHQ5</accession>
<evidence type="ECO:0000313" key="3">
    <source>
        <dbReference type="Proteomes" id="UP000603640"/>
    </source>
</evidence>
<dbReference type="PANTHER" id="PTHR36440:SF1">
    <property type="entry name" value="PUTATIVE (AFU_ORTHOLOGUE AFUA_8G07350)-RELATED"/>
    <property type="match status" value="1"/>
</dbReference>
<evidence type="ECO:0000313" key="2">
    <source>
        <dbReference type="EMBL" id="MBC5991943.1"/>
    </source>
</evidence>
<sequence length="159" mass="17734">METLQQVPTTTIADAYRNYQGGYFKVLLSPEQTGGSMALIDITLPKGVEPPVHVHTREDETFYLLEGEMTFHIGDKEVKAVAGEAVFAPRQVPHHFTIDTPVARSLTLITPGNFLDYFLEFSFPAAEELKIIHPQGPPPAEFIEHMTTQLTGKYGVLFM</sequence>
<dbReference type="Gene3D" id="2.60.120.10">
    <property type="entry name" value="Jelly Rolls"/>
    <property type="match status" value="1"/>
</dbReference>
<feature type="domain" description="Cupin type-2" evidence="1">
    <location>
        <begin position="42"/>
        <end position="100"/>
    </location>
</feature>
<dbReference type="SUPFAM" id="SSF51182">
    <property type="entry name" value="RmlC-like cupins"/>
    <property type="match status" value="1"/>
</dbReference>
<dbReference type="Pfam" id="PF07883">
    <property type="entry name" value="Cupin_2"/>
    <property type="match status" value="1"/>
</dbReference>
<gene>
    <name evidence="2" type="ORF">H8S84_03740</name>
</gene>